<evidence type="ECO:0000256" key="1">
    <source>
        <dbReference type="ARBA" id="ARBA00004948"/>
    </source>
</evidence>
<dbReference type="InterPro" id="IPR004399">
    <property type="entry name" value="HMP/HMP-P_kinase_dom"/>
</dbReference>
<dbReference type="GO" id="GO:0008902">
    <property type="term" value="F:hydroxymethylpyrimidine kinase activity"/>
    <property type="evidence" value="ECO:0007669"/>
    <property type="project" value="UniProtKB-EC"/>
</dbReference>
<dbReference type="AlphaFoldDB" id="A0A1W1UQU8"/>
<keyword evidence="5 8" id="KW-0418">Kinase</keyword>
<dbReference type="PANTHER" id="PTHR20858">
    <property type="entry name" value="PHOSPHOMETHYLPYRIMIDINE KINASE"/>
    <property type="match status" value="1"/>
</dbReference>
<dbReference type="UniPathway" id="UPA00060">
    <property type="reaction ID" value="UER00138"/>
</dbReference>
<comment type="pathway">
    <text evidence="1">Cofactor biosynthesis; thiamine diphosphate biosynthesis.</text>
</comment>
<dbReference type="GO" id="GO:0005829">
    <property type="term" value="C:cytosol"/>
    <property type="evidence" value="ECO:0007669"/>
    <property type="project" value="TreeGrafter"/>
</dbReference>
<gene>
    <name evidence="8" type="ORF">SAMN05660772_00612</name>
</gene>
<dbReference type="InterPro" id="IPR029056">
    <property type="entry name" value="Ribokinase-like"/>
</dbReference>
<keyword evidence="3" id="KW-0808">Transferase</keyword>
<dbReference type="Gene3D" id="3.40.1190.20">
    <property type="match status" value="1"/>
</dbReference>
<name>A0A1W1UQU8_9PAST</name>
<dbReference type="GO" id="GO:0009228">
    <property type="term" value="P:thiamine biosynthetic process"/>
    <property type="evidence" value="ECO:0007669"/>
    <property type="project" value="InterPro"/>
</dbReference>
<dbReference type="InterPro" id="IPR013749">
    <property type="entry name" value="PM/HMP-P_kinase-1"/>
</dbReference>
<evidence type="ECO:0000256" key="3">
    <source>
        <dbReference type="ARBA" id="ARBA00022679"/>
    </source>
</evidence>
<evidence type="ECO:0000256" key="5">
    <source>
        <dbReference type="ARBA" id="ARBA00022777"/>
    </source>
</evidence>
<dbReference type="GO" id="GO:0009229">
    <property type="term" value="P:thiamine diphosphate biosynthetic process"/>
    <property type="evidence" value="ECO:0007669"/>
    <property type="project" value="UniProtKB-UniPathway"/>
</dbReference>
<evidence type="ECO:0000256" key="2">
    <source>
        <dbReference type="ARBA" id="ARBA00012135"/>
    </source>
</evidence>
<dbReference type="STRING" id="1122938.SAMN05660772_00612"/>
<sequence>MKMKKCNTAQAMTIAGSDSGGGAGIQADLKTFQMRGVFGTTAITAITAQNTLGVFDIHPIPLSTIEAQLKAIAEDFEIRAFKVGMLGTADIIECVADNVRRYHFGKMVLDPVMIAKGGARLMQQSAVQALKQHLIPLADIITPNLPEAEALTGIQIIDQRTVEQAARALQQLGAKTVVIKGGHSGNSQSAVCRDWVFPPAQYFNLESPRYPTTQTHGTGCTFSACITAELAKGQNELVAIRLAKQFITAAISKPLNIGHGHGPTNHWAFSFLPRSGAR</sequence>
<evidence type="ECO:0000259" key="7">
    <source>
        <dbReference type="Pfam" id="PF08543"/>
    </source>
</evidence>
<feature type="domain" description="Pyridoxamine kinase/Phosphomethylpyrimidine kinase" evidence="7">
    <location>
        <begin position="18"/>
        <end position="265"/>
    </location>
</feature>
<keyword evidence="9" id="KW-1185">Reference proteome</keyword>
<dbReference type="CDD" id="cd01169">
    <property type="entry name" value="HMPP_kinase"/>
    <property type="match status" value="1"/>
</dbReference>
<keyword evidence="4" id="KW-0547">Nucleotide-binding</keyword>
<proteinExistence type="predicted"/>
<organism evidence="8 9">
    <name type="scientific">Pasteurella testudinis DSM 23072</name>
    <dbReference type="NCBI Taxonomy" id="1122938"/>
    <lineage>
        <taxon>Bacteria</taxon>
        <taxon>Pseudomonadati</taxon>
        <taxon>Pseudomonadota</taxon>
        <taxon>Gammaproteobacteria</taxon>
        <taxon>Pasteurellales</taxon>
        <taxon>Pasteurellaceae</taxon>
        <taxon>Pasteurella</taxon>
    </lineage>
</organism>
<dbReference type="EMBL" id="FWWV01000013">
    <property type="protein sequence ID" value="SMB83518.1"/>
    <property type="molecule type" value="Genomic_DNA"/>
</dbReference>
<dbReference type="FunFam" id="3.40.1190.20:FF:000003">
    <property type="entry name" value="Phosphomethylpyrimidine kinase ThiD"/>
    <property type="match status" value="1"/>
</dbReference>
<accession>A0A1W1UQU8</accession>
<dbReference type="PANTHER" id="PTHR20858:SF17">
    <property type="entry name" value="HYDROXYMETHYLPYRIMIDINE_PHOSPHOMETHYLPYRIMIDINE KINASE THI20-RELATED"/>
    <property type="match status" value="1"/>
</dbReference>
<dbReference type="SUPFAM" id="SSF53613">
    <property type="entry name" value="Ribokinase-like"/>
    <property type="match status" value="1"/>
</dbReference>
<evidence type="ECO:0000256" key="6">
    <source>
        <dbReference type="ARBA" id="ARBA00022840"/>
    </source>
</evidence>
<evidence type="ECO:0000313" key="8">
    <source>
        <dbReference type="EMBL" id="SMB83518.1"/>
    </source>
</evidence>
<evidence type="ECO:0000256" key="4">
    <source>
        <dbReference type="ARBA" id="ARBA00022741"/>
    </source>
</evidence>
<reference evidence="9" key="1">
    <citation type="submission" date="2017-04" db="EMBL/GenBank/DDBJ databases">
        <authorList>
            <person name="Varghese N."/>
            <person name="Submissions S."/>
        </authorList>
    </citation>
    <scope>NUCLEOTIDE SEQUENCE [LARGE SCALE GENOMIC DNA]</scope>
    <source>
        <strain evidence="9">DSM 23072</strain>
    </source>
</reference>
<dbReference type="EC" id="2.7.1.49" evidence="2"/>
<dbReference type="Proteomes" id="UP000192408">
    <property type="component" value="Unassembled WGS sequence"/>
</dbReference>
<dbReference type="GO" id="GO:0005524">
    <property type="term" value="F:ATP binding"/>
    <property type="evidence" value="ECO:0007669"/>
    <property type="project" value="UniProtKB-KW"/>
</dbReference>
<dbReference type="NCBIfam" id="TIGR00097">
    <property type="entry name" value="HMP-P_kinase"/>
    <property type="match status" value="1"/>
</dbReference>
<protein>
    <recommendedName>
        <fullName evidence="2">hydroxymethylpyrimidine kinase</fullName>
        <ecNumber evidence="2">2.7.1.49</ecNumber>
    </recommendedName>
</protein>
<dbReference type="GO" id="GO:0008972">
    <property type="term" value="F:phosphomethylpyrimidine kinase activity"/>
    <property type="evidence" value="ECO:0007669"/>
    <property type="project" value="InterPro"/>
</dbReference>
<evidence type="ECO:0000313" key="9">
    <source>
        <dbReference type="Proteomes" id="UP000192408"/>
    </source>
</evidence>
<keyword evidence="6" id="KW-0067">ATP-binding</keyword>
<dbReference type="Pfam" id="PF08543">
    <property type="entry name" value="Phos_pyr_kin"/>
    <property type="match status" value="1"/>
</dbReference>